<evidence type="ECO:0000256" key="9">
    <source>
        <dbReference type="ARBA" id="ARBA00048743"/>
    </source>
</evidence>
<keyword evidence="6 11" id="KW-0547">Nucleotide-binding</keyword>
<evidence type="ECO:0000256" key="5">
    <source>
        <dbReference type="ARBA" id="ARBA00022727"/>
    </source>
</evidence>
<evidence type="ECO:0000313" key="14">
    <source>
        <dbReference type="Proteomes" id="UP000192611"/>
    </source>
</evidence>
<dbReference type="PROSITE" id="PS01331">
    <property type="entry name" value="THYMIDYLATE_KINASE"/>
    <property type="match status" value="1"/>
</dbReference>
<evidence type="ECO:0000256" key="3">
    <source>
        <dbReference type="ARBA" id="ARBA00017144"/>
    </source>
</evidence>
<comment type="caution">
    <text evidence="13">The sequence shown here is derived from an EMBL/GenBank/DDBJ whole genome shotgun (WGS) entry which is preliminary data.</text>
</comment>
<keyword evidence="8 11" id="KW-0067">ATP-binding</keyword>
<evidence type="ECO:0000256" key="4">
    <source>
        <dbReference type="ARBA" id="ARBA00022679"/>
    </source>
</evidence>
<feature type="domain" description="Thymidylate kinase-like" evidence="12">
    <location>
        <begin position="9"/>
        <end position="192"/>
    </location>
</feature>
<dbReference type="Gene3D" id="3.40.50.300">
    <property type="entry name" value="P-loop containing nucleotide triphosphate hydrolases"/>
    <property type="match status" value="1"/>
</dbReference>
<dbReference type="InterPro" id="IPR027417">
    <property type="entry name" value="P-loop_NTPase"/>
</dbReference>
<dbReference type="InterPro" id="IPR018094">
    <property type="entry name" value="Thymidylate_kinase"/>
</dbReference>
<dbReference type="HAMAP" id="MF_00165">
    <property type="entry name" value="Thymidylate_kinase"/>
    <property type="match status" value="1"/>
</dbReference>
<evidence type="ECO:0000256" key="2">
    <source>
        <dbReference type="ARBA" id="ARBA00012980"/>
    </source>
</evidence>
<dbReference type="PANTHER" id="PTHR10344:SF4">
    <property type="entry name" value="UMP-CMP KINASE 2, MITOCHONDRIAL"/>
    <property type="match status" value="1"/>
</dbReference>
<proteinExistence type="inferred from homology"/>
<feature type="binding site" evidence="11">
    <location>
        <begin position="11"/>
        <end position="18"/>
    </location>
    <ligand>
        <name>ATP</name>
        <dbReference type="ChEBI" id="CHEBI:30616"/>
    </ligand>
</feature>
<dbReference type="Pfam" id="PF02223">
    <property type="entry name" value="Thymidylate_kin"/>
    <property type="match status" value="1"/>
</dbReference>
<protein>
    <recommendedName>
        <fullName evidence="3 11">Thymidylate kinase</fullName>
        <ecNumber evidence="2 11">2.7.4.9</ecNumber>
    </recommendedName>
    <alternativeName>
        <fullName evidence="11">dTMP kinase</fullName>
    </alternativeName>
</protein>
<evidence type="ECO:0000256" key="11">
    <source>
        <dbReference type="HAMAP-Rule" id="MF_00165"/>
    </source>
</evidence>
<dbReference type="GO" id="GO:0005829">
    <property type="term" value="C:cytosol"/>
    <property type="evidence" value="ECO:0007669"/>
    <property type="project" value="TreeGrafter"/>
</dbReference>
<comment type="function">
    <text evidence="10 11">Phosphorylation of dTMP to form dTDP in both de novo and salvage pathways of dTTP synthesis.</text>
</comment>
<dbReference type="AlphaFoldDB" id="A0A1W9S0C0"/>
<gene>
    <name evidence="11" type="primary">tmk</name>
    <name evidence="13" type="ORF">B6D57_04195</name>
</gene>
<dbReference type="EC" id="2.7.4.9" evidence="2 11"/>
<dbReference type="NCBIfam" id="TIGR00041">
    <property type="entry name" value="DTMP_kinase"/>
    <property type="match status" value="1"/>
</dbReference>
<keyword evidence="4 11" id="KW-0808">Transferase</keyword>
<dbReference type="CDD" id="cd01672">
    <property type="entry name" value="TMPK"/>
    <property type="match status" value="1"/>
</dbReference>
<evidence type="ECO:0000256" key="8">
    <source>
        <dbReference type="ARBA" id="ARBA00022840"/>
    </source>
</evidence>
<dbReference type="Proteomes" id="UP000192611">
    <property type="component" value="Unassembled WGS sequence"/>
</dbReference>
<dbReference type="FunFam" id="3.40.50.300:FF:000225">
    <property type="entry name" value="Thymidylate kinase"/>
    <property type="match status" value="1"/>
</dbReference>
<dbReference type="GO" id="GO:0004798">
    <property type="term" value="F:dTMP kinase activity"/>
    <property type="evidence" value="ECO:0007669"/>
    <property type="project" value="UniProtKB-UniRule"/>
</dbReference>
<keyword evidence="7 11" id="KW-0418">Kinase</keyword>
<evidence type="ECO:0000256" key="6">
    <source>
        <dbReference type="ARBA" id="ARBA00022741"/>
    </source>
</evidence>
<dbReference type="PANTHER" id="PTHR10344">
    <property type="entry name" value="THYMIDYLATE KINASE"/>
    <property type="match status" value="1"/>
</dbReference>
<name>A0A1W9S0C0_9BACT</name>
<sequence length="204" mass="22917">MPEGVLITFEGIEGAGKTTQIELLVNWLIEHNITHRYFREPGSTALGEKVRELLLNDNHIDIDPVSELFLYLSARSALVHKELKPALADGYLVILDRFTDSTIAYQGYGLGIDIEMVKQACSLASSGLKPDITFLLDISPEDGLSRLSEFDKIESRGLEFLKRVRSGFLRLAEEDKDRIIVIDATQSIETISHIIIDRLSEFKV</sequence>
<comment type="catalytic activity">
    <reaction evidence="9 11">
        <text>dTMP + ATP = dTDP + ADP</text>
        <dbReference type="Rhea" id="RHEA:13517"/>
        <dbReference type="ChEBI" id="CHEBI:30616"/>
        <dbReference type="ChEBI" id="CHEBI:58369"/>
        <dbReference type="ChEBI" id="CHEBI:63528"/>
        <dbReference type="ChEBI" id="CHEBI:456216"/>
        <dbReference type="EC" id="2.7.4.9"/>
    </reaction>
</comment>
<evidence type="ECO:0000256" key="1">
    <source>
        <dbReference type="ARBA" id="ARBA00009776"/>
    </source>
</evidence>
<comment type="similarity">
    <text evidence="1 11">Belongs to the thymidylate kinase family.</text>
</comment>
<dbReference type="GO" id="GO:0006233">
    <property type="term" value="P:dTDP biosynthetic process"/>
    <property type="evidence" value="ECO:0007669"/>
    <property type="project" value="InterPro"/>
</dbReference>
<dbReference type="InterPro" id="IPR039430">
    <property type="entry name" value="Thymidylate_kin-like_dom"/>
</dbReference>
<dbReference type="GO" id="GO:0006235">
    <property type="term" value="P:dTTP biosynthetic process"/>
    <property type="evidence" value="ECO:0007669"/>
    <property type="project" value="UniProtKB-UniRule"/>
</dbReference>
<dbReference type="GO" id="GO:0006227">
    <property type="term" value="P:dUDP biosynthetic process"/>
    <property type="evidence" value="ECO:0007669"/>
    <property type="project" value="TreeGrafter"/>
</dbReference>
<organism evidence="13 14">
    <name type="scientific">Candidatus Coatesbacteria bacterium 4484_99</name>
    <dbReference type="NCBI Taxonomy" id="1970774"/>
    <lineage>
        <taxon>Bacteria</taxon>
        <taxon>Candidatus Coatesiibacteriota</taxon>
    </lineage>
</organism>
<evidence type="ECO:0000256" key="7">
    <source>
        <dbReference type="ARBA" id="ARBA00022777"/>
    </source>
</evidence>
<evidence type="ECO:0000313" key="13">
    <source>
        <dbReference type="EMBL" id="OQX90233.1"/>
    </source>
</evidence>
<evidence type="ECO:0000259" key="12">
    <source>
        <dbReference type="Pfam" id="PF02223"/>
    </source>
</evidence>
<dbReference type="SUPFAM" id="SSF52540">
    <property type="entry name" value="P-loop containing nucleoside triphosphate hydrolases"/>
    <property type="match status" value="1"/>
</dbReference>
<reference evidence="14" key="1">
    <citation type="submission" date="2017-03" db="EMBL/GenBank/DDBJ databases">
        <title>Novel pathways for hydrocarbon cycling and metabolic interdependencies in hydrothermal sediment communities.</title>
        <authorList>
            <person name="Dombrowski N."/>
            <person name="Seitz K."/>
            <person name="Teske A."/>
            <person name="Baker B."/>
        </authorList>
    </citation>
    <scope>NUCLEOTIDE SEQUENCE [LARGE SCALE GENOMIC DNA]</scope>
</reference>
<dbReference type="EMBL" id="NATQ01000084">
    <property type="protein sequence ID" value="OQX90233.1"/>
    <property type="molecule type" value="Genomic_DNA"/>
</dbReference>
<evidence type="ECO:0000256" key="10">
    <source>
        <dbReference type="ARBA" id="ARBA00057735"/>
    </source>
</evidence>
<accession>A0A1W9S0C0</accession>
<dbReference type="InterPro" id="IPR018095">
    <property type="entry name" value="Thymidylate_kin_CS"/>
</dbReference>
<dbReference type="GO" id="GO:0005524">
    <property type="term" value="F:ATP binding"/>
    <property type="evidence" value="ECO:0007669"/>
    <property type="project" value="UniProtKB-UniRule"/>
</dbReference>
<keyword evidence="5 11" id="KW-0545">Nucleotide biosynthesis</keyword>